<evidence type="ECO:0000256" key="16">
    <source>
        <dbReference type="ARBA" id="ARBA00074169"/>
    </source>
</evidence>
<feature type="transmembrane region" description="Helical" evidence="20">
    <location>
        <begin position="457"/>
        <end position="473"/>
    </location>
</feature>
<dbReference type="PROSITE" id="PS50283">
    <property type="entry name" value="NA_SOLUT_SYMP_3"/>
    <property type="match status" value="1"/>
</dbReference>
<dbReference type="AlphaFoldDB" id="A0A672LCV7"/>
<dbReference type="InterPro" id="IPR038377">
    <property type="entry name" value="Na/Glc_symporter_sf"/>
</dbReference>
<evidence type="ECO:0000256" key="19">
    <source>
        <dbReference type="RuleBase" id="RU362091"/>
    </source>
</evidence>
<evidence type="ECO:0000256" key="3">
    <source>
        <dbReference type="ARBA" id="ARBA00006434"/>
    </source>
</evidence>
<proteinExistence type="inferred from homology"/>
<evidence type="ECO:0000256" key="2">
    <source>
        <dbReference type="ARBA" id="ARBA00004554"/>
    </source>
</evidence>
<accession>A0A672LCV7</accession>
<name>A0A672LCV7_SINGR</name>
<keyword evidence="5" id="KW-1003">Cell membrane</keyword>
<dbReference type="GO" id="GO:0016324">
    <property type="term" value="C:apical plasma membrane"/>
    <property type="evidence" value="ECO:0007669"/>
    <property type="project" value="UniProtKB-SubCell"/>
</dbReference>
<keyword evidence="10" id="KW-0915">Sodium</keyword>
<evidence type="ECO:0000256" key="4">
    <source>
        <dbReference type="ARBA" id="ARBA00022448"/>
    </source>
</evidence>
<comment type="subcellular location">
    <subcellularLocation>
        <location evidence="1">Apical cell membrane</location>
        <topology evidence="1">Multi-pass membrane protein</topology>
    </subcellularLocation>
    <subcellularLocation>
        <location evidence="2">Basolateral cell membrane</location>
        <topology evidence="2">Multi-pass membrane protein</topology>
    </subcellularLocation>
</comment>
<dbReference type="PANTHER" id="PTHR11819:SF150">
    <property type="entry name" value="SODIUM_MYO-INOSITOL COTRANSPORTER"/>
    <property type="match status" value="1"/>
</dbReference>
<evidence type="ECO:0000256" key="20">
    <source>
        <dbReference type="SAM" id="Phobius"/>
    </source>
</evidence>
<evidence type="ECO:0000256" key="10">
    <source>
        <dbReference type="ARBA" id="ARBA00023053"/>
    </source>
</evidence>
<evidence type="ECO:0000256" key="13">
    <source>
        <dbReference type="ARBA" id="ARBA00023180"/>
    </source>
</evidence>
<feature type="transmembrane region" description="Helical" evidence="20">
    <location>
        <begin position="625"/>
        <end position="645"/>
    </location>
</feature>
<dbReference type="InterPro" id="IPR001734">
    <property type="entry name" value="Na/solute_symporter"/>
</dbReference>
<organism evidence="21 22">
    <name type="scientific">Sinocyclocheilus grahami</name>
    <name type="common">Dianchi golden-line fish</name>
    <name type="synonym">Barbus grahami</name>
    <dbReference type="NCBI Taxonomy" id="75366"/>
    <lineage>
        <taxon>Eukaryota</taxon>
        <taxon>Metazoa</taxon>
        <taxon>Chordata</taxon>
        <taxon>Craniata</taxon>
        <taxon>Vertebrata</taxon>
        <taxon>Euteleostomi</taxon>
        <taxon>Actinopterygii</taxon>
        <taxon>Neopterygii</taxon>
        <taxon>Teleostei</taxon>
        <taxon>Ostariophysi</taxon>
        <taxon>Cypriniformes</taxon>
        <taxon>Cyprinidae</taxon>
        <taxon>Cyprininae</taxon>
        <taxon>Sinocyclocheilus</taxon>
    </lineage>
</organism>
<keyword evidence="8" id="KW-0769">Symport</keyword>
<keyword evidence="9 20" id="KW-1133">Transmembrane helix</keyword>
<feature type="transmembrane region" description="Helical" evidence="20">
    <location>
        <begin position="417"/>
        <end position="437"/>
    </location>
</feature>
<evidence type="ECO:0000256" key="12">
    <source>
        <dbReference type="ARBA" id="ARBA00023136"/>
    </source>
</evidence>
<comment type="similarity">
    <text evidence="3 19">Belongs to the sodium:solute symporter (SSF) (TC 2.A.21) family.</text>
</comment>
<feature type="transmembrane region" description="Helical" evidence="20">
    <location>
        <begin position="95"/>
        <end position="112"/>
    </location>
</feature>
<gene>
    <name evidence="21" type="primary">LOC107559792</name>
</gene>
<evidence type="ECO:0000256" key="14">
    <source>
        <dbReference type="ARBA" id="ARBA00023201"/>
    </source>
</evidence>
<evidence type="ECO:0000313" key="22">
    <source>
        <dbReference type="Proteomes" id="UP000472262"/>
    </source>
</evidence>
<comment type="subunit">
    <text evidence="15">Interacts with KCNQ2 (via the pore module). Interacts with KCNQ1; this interaction is direct. Forms coregulatory complexes with ion channels KCNQ2-KCNQ3 and KCNQ1-KCNE2.</text>
</comment>
<evidence type="ECO:0000256" key="9">
    <source>
        <dbReference type="ARBA" id="ARBA00022989"/>
    </source>
</evidence>
<feature type="transmembrane region" description="Helical" evidence="20">
    <location>
        <begin position="480"/>
        <end position="501"/>
    </location>
</feature>
<dbReference type="PROSITE" id="PS00456">
    <property type="entry name" value="NA_SOLUT_SYMP_1"/>
    <property type="match status" value="1"/>
</dbReference>
<dbReference type="GO" id="GO:0005412">
    <property type="term" value="F:D-glucose:sodium symporter activity"/>
    <property type="evidence" value="ECO:0007669"/>
    <property type="project" value="TreeGrafter"/>
</dbReference>
<keyword evidence="13" id="KW-0325">Glycoprotein</keyword>
<dbReference type="Pfam" id="PF00474">
    <property type="entry name" value="SSF"/>
    <property type="match status" value="1"/>
</dbReference>
<keyword evidence="12 20" id="KW-0472">Membrane</keyword>
<keyword evidence="22" id="KW-1185">Reference proteome</keyword>
<dbReference type="NCBIfam" id="TIGR00813">
    <property type="entry name" value="sss"/>
    <property type="match status" value="1"/>
</dbReference>
<dbReference type="GO" id="GO:0016323">
    <property type="term" value="C:basolateral plasma membrane"/>
    <property type="evidence" value="ECO:0007669"/>
    <property type="project" value="UniProtKB-SubCell"/>
</dbReference>
<keyword evidence="14" id="KW-0739">Sodium transport</keyword>
<feature type="transmembrane region" description="Helical" evidence="20">
    <location>
        <begin position="521"/>
        <end position="542"/>
    </location>
</feature>
<dbReference type="PANTHER" id="PTHR11819">
    <property type="entry name" value="SOLUTE CARRIER FAMILY 5"/>
    <property type="match status" value="1"/>
</dbReference>
<dbReference type="Ensembl" id="ENSSGRT00000025348.1">
    <property type="protein sequence ID" value="ENSSGRP00000023509.1"/>
    <property type="gene ID" value="ENSSGRG00000013890.1"/>
</dbReference>
<dbReference type="GO" id="GO:0015798">
    <property type="term" value="P:myo-inositol transport"/>
    <property type="evidence" value="ECO:0007669"/>
    <property type="project" value="TreeGrafter"/>
</dbReference>
<keyword evidence="6" id="KW-0597">Phosphoprotein</keyword>
<reference evidence="21" key="1">
    <citation type="submission" date="2025-08" db="UniProtKB">
        <authorList>
            <consortium name="Ensembl"/>
        </authorList>
    </citation>
    <scope>IDENTIFICATION</scope>
</reference>
<feature type="transmembrane region" description="Helical" evidence="20">
    <location>
        <begin position="308"/>
        <end position="327"/>
    </location>
</feature>
<dbReference type="GO" id="GO:0006020">
    <property type="term" value="P:inositol metabolic process"/>
    <property type="evidence" value="ECO:0007669"/>
    <property type="project" value="TreeGrafter"/>
</dbReference>
<feature type="transmembrane region" description="Helical" evidence="20">
    <location>
        <begin position="132"/>
        <end position="152"/>
    </location>
</feature>
<dbReference type="FunFam" id="1.20.1730.10:FF:000013">
    <property type="entry name" value="sodium/myo-inositol cotransporter isoform X1"/>
    <property type="match status" value="1"/>
</dbReference>
<evidence type="ECO:0000256" key="18">
    <source>
        <dbReference type="ARBA" id="ARBA00083967"/>
    </source>
</evidence>
<evidence type="ECO:0000256" key="6">
    <source>
        <dbReference type="ARBA" id="ARBA00022553"/>
    </source>
</evidence>
<reference evidence="21" key="2">
    <citation type="submission" date="2025-09" db="UniProtKB">
        <authorList>
            <consortium name="Ensembl"/>
        </authorList>
    </citation>
    <scope>IDENTIFICATION</scope>
</reference>
<keyword evidence="11" id="KW-0406">Ion transport</keyword>
<keyword evidence="4" id="KW-0813">Transport</keyword>
<feature type="transmembrane region" description="Helical" evidence="20">
    <location>
        <begin position="376"/>
        <end position="405"/>
    </location>
</feature>
<dbReference type="Gene3D" id="1.20.1730.10">
    <property type="entry name" value="Sodium/glucose cotransporter"/>
    <property type="match status" value="1"/>
</dbReference>
<dbReference type="PROSITE" id="PS00457">
    <property type="entry name" value="NA_SOLUT_SYMP_2"/>
    <property type="match status" value="1"/>
</dbReference>
<dbReference type="InterPro" id="IPR018212">
    <property type="entry name" value="Na/solute_symporter_CS"/>
</dbReference>
<feature type="transmembrane region" description="Helical" evidence="20">
    <location>
        <begin position="164"/>
        <end position="191"/>
    </location>
</feature>
<evidence type="ECO:0000256" key="1">
    <source>
        <dbReference type="ARBA" id="ARBA00004424"/>
    </source>
</evidence>
<evidence type="ECO:0000256" key="15">
    <source>
        <dbReference type="ARBA" id="ARBA00063782"/>
    </source>
</evidence>
<sequence>VTSADSIIGGLTFFSADIVVVAMYFVLVLCFGFFAMWKANRGTVSGYFLAGRSMNWMVIGASLFVSNIGSEHFIGLAGSGAASGFAVGAWEFNAILLLQLLGWVFIPVYIHSGVYTMPEYLYKRFGGKRLKVFFASLTLLLYIFTKLSVDLYSGALFIQESLGWNLYVSIILLITMTALLTVTGGLVAVIYTDTLQAFLMISGALCLMAISLVKVGGLEGLRTKYMNAFPNITAIELENNITYSNSCHVHPKQDSFKILRGPLDKDLPWPAFLLGQTPASIWYWCADQVIVQRVLAARNIAHAKGSTLMAGFLKVLPMFIIVIPGMISRVLFADELACISPDPEHCMQVCNSKAGCTNIAYPRLVMNVMPVGLRGLMMAVMLAALMSDLDSIFNSASTIFTLDIYKMIRYQASSKELMVVGRMFVILIVAISIAWVPFVVEMQGGQMFLYIQEVSDYLTPPIAALFLLGILWKRCNETGAFWGGIVGFLLGAIRLILAFVYREPDCDTTDDRPAFIKDVHFMYVAAVLFWVSGLVTVVVSLCTDPPSKEQILSVKTKKEKSVDEVEIKPSSQVIQTGGDKRQCVKCFEWFCGYNKNSEEEDPDSPFGDDNRNVTEMLEEPPKTKIILNLGLVLVCTLGIFLFVYFSL</sequence>
<feature type="transmembrane region" description="Helical" evidence="20">
    <location>
        <begin position="12"/>
        <end position="35"/>
    </location>
</feature>
<evidence type="ECO:0000256" key="5">
    <source>
        <dbReference type="ARBA" id="ARBA00022475"/>
    </source>
</evidence>
<protein>
    <recommendedName>
        <fullName evidence="16">Sodium/myo-inositol cotransporter</fullName>
    </recommendedName>
    <alternativeName>
        <fullName evidence="18">Sodium/myo-inositol transporter 1</fullName>
    </alternativeName>
    <alternativeName>
        <fullName evidence="17">Solute carrier family 5 member 3</fullName>
    </alternativeName>
</protein>
<evidence type="ECO:0000256" key="7">
    <source>
        <dbReference type="ARBA" id="ARBA00022692"/>
    </source>
</evidence>
<evidence type="ECO:0000256" key="11">
    <source>
        <dbReference type="ARBA" id="ARBA00023065"/>
    </source>
</evidence>
<evidence type="ECO:0000313" key="21">
    <source>
        <dbReference type="Ensembl" id="ENSSGRP00000023509.1"/>
    </source>
</evidence>
<keyword evidence="7 20" id="KW-0812">Transmembrane</keyword>
<dbReference type="Proteomes" id="UP000472262">
    <property type="component" value="Unassembled WGS sequence"/>
</dbReference>
<evidence type="ECO:0000256" key="8">
    <source>
        <dbReference type="ARBA" id="ARBA00022847"/>
    </source>
</evidence>
<feature type="transmembrane region" description="Helical" evidence="20">
    <location>
        <begin position="197"/>
        <end position="217"/>
    </location>
</feature>
<evidence type="ECO:0000256" key="17">
    <source>
        <dbReference type="ARBA" id="ARBA00078598"/>
    </source>
</evidence>